<comment type="caution">
    <text evidence="1">The sequence shown here is derived from an EMBL/GenBank/DDBJ whole genome shotgun (WGS) entry which is preliminary data.</text>
</comment>
<dbReference type="InterPro" id="IPR032675">
    <property type="entry name" value="LRR_dom_sf"/>
</dbReference>
<dbReference type="SUPFAM" id="SSF52047">
    <property type="entry name" value="RNI-like"/>
    <property type="match status" value="1"/>
</dbReference>
<evidence type="ECO:0000313" key="2">
    <source>
        <dbReference type="Proteomes" id="UP000317238"/>
    </source>
</evidence>
<dbReference type="EMBL" id="SJPL01000001">
    <property type="protein sequence ID" value="TWT72668.1"/>
    <property type="molecule type" value="Genomic_DNA"/>
</dbReference>
<evidence type="ECO:0000313" key="1">
    <source>
        <dbReference type="EMBL" id="TWT72668.1"/>
    </source>
</evidence>
<dbReference type="Proteomes" id="UP000317238">
    <property type="component" value="Unassembled WGS sequence"/>
</dbReference>
<dbReference type="AlphaFoldDB" id="A0A5C5YCL2"/>
<protein>
    <recommendedName>
        <fullName evidence="3">Leucine Rich repeats (2 copies)</fullName>
    </recommendedName>
</protein>
<evidence type="ECO:0008006" key="3">
    <source>
        <dbReference type="Google" id="ProtNLM"/>
    </source>
</evidence>
<reference evidence="1 2" key="1">
    <citation type="submission" date="2019-02" db="EMBL/GenBank/DDBJ databases">
        <title>Deep-cultivation of Planctomycetes and their phenomic and genomic characterization uncovers novel biology.</title>
        <authorList>
            <person name="Wiegand S."/>
            <person name="Jogler M."/>
            <person name="Boedeker C."/>
            <person name="Pinto D."/>
            <person name="Vollmers J."/>
            <person name="Rivas-Marin E."/>
            <person name="Kohn T."/>
            <person name="Peeters S.H."/>
            <person name="Heuer A."/>
            <person name="Rast P."/>
            <person name="Oberbeckmann S."/>
            <person name="Bunk B."/>
            <person name="Jeske O."/>
            <person name="Meyerdierks A."/>
            <person name="Storesund J.E."/>
            <person name="Kallscheuer N."/>
            <person name="Luecker S."/>
            <person name="Lage O.M."/>
            <person name="Pohl T."/>
            <person name="Merkel B.J."/>
            <person name="Hornburger P."/>
            <person name="Mueller R.-W."/>
            <person name="Bruemmer F."/>
            <person name="Labrenz M."/>
            <person name="Spormann A.M."/>
            <person name="Op Den Camp H."/>
            <person name="Overmann J."/>
            <person name="Amann R."/>
            <person name="Jetten M.S.M."/>
            <person name="Mascher T."/>
            <person name="Medema M.H."/>
            <person name="Devos D.P."/>
            <person name="Kaster A.-K."/>
            <person name="Ovreas L."/>
            <person name="Rohde M."/>
            <person name="Galperin M.Y."/>
            <person name="Jogler C."/>
        </authorList>
    </citation>
    <scope>NUCLEOTIDE SEQUENCE [LARGE SCALE GENOMIC DNA]</scope>
    <source>
        <strain evidence="1 2">Pan14r</strain>
    </source>
</reference>
<name>A0A5C5YCL2_9PLAN</name>
<dbReference type="Gene3D" id="3.80.10.10">
    <property type="entry name" value="Ribonuclease Inhibitor"/>
    <property type="match status" value="1"/>
</dbReference>
<proteinExistence type="predicted"/>
<sequence length="177" mass="19488">MVTSNMNLWPALCGSFLLLVTSSGCSLGTHWPPAVSSASDIDQLPQTQRDIRGINLGEPEILLIANRFSNLDYLFLNSHSTITDTSAIAVARLEKLRQIVINDGSDLTDKGLAAISEMVALRELIIDNGEHLTNASLDSLARNRRLKLLYLNGCPNLTSEAKARIREQLPNCKIRFD</sequence>
<organism evidence="1 2">
    <name type="scientific">Crateriforma conspicua</name>
    <dbReference type="NCBI Taxonomy" id="2527996"/>
    <lineage>
        <taxon>Bacteria</taxon>
        <taxon>Pseudomonadati</taxon>
        <taxon>Planctomycetota</taxon>
        <taxon>Planctomycetia</taxon>
        <taxon>Planctomycetales</taxon>
        <taxon>Planctomycetaceae</taxon>
        <taxon>Crateriforma</taxon>
    </lineage>
</organism>
<keyword evidence="2" id="KW-1185">Reference proteome</keyword>
<gene>
    <name evidence="1" type="ORF">Pan14r_49880</name>
</gene>
<accession>A0A5C5YCL2</accession>